<dbReference type="Gene3D" id="3.20.20.20">
    <property type="entry name" value="Dihydropteroate synthase-like"/>
    <property type="match status" value="1"/>
</dbReference>
<evidence type="ECO:0000256" key="10">
    <source>
        <dbReference type="PIRSR" id="PIRSR000376-2"/>
    </source>
</evidence>
<dbReference type="PROSITE" id="PS51656">
    <property type="entry name" value="4FE4S"/>
    <property type="match status" value="1"/>
</dbReference>
<dbReference type="Pfam" id="PF04060">
    <property type="entry name" value="FeS"/>
    <property type="match status" value="1"/>
</dbReference>
<dbReference type="GO" id="GO:0008168">
    <property type="term" value="F:methyltransferase activity"/>
    <property type="evidence" value="ECO:0007669"/>
    <property type="project" value="UniProtKB-UniRule"/>
</dbReference>
<feature type="domain" description="4Fe-4S" evidence="11">
    <location>
        <begin position="1"/>
        <end position="59"/>
    </location>
</feature>
<feature type="binding site" evidence="8 10">
    <location>
        <position position="25"/>
    </location>
    <ligand>
        <name>[4Fe-4S] cluster</name>
        <dbReference type="ChEBI" id="CHEBI:49883"/>
    </ligand>
</feature>
<comment type="function">
    <text evidence="8">Part of a complex that catalyzes the reversible cleavage of acetyl-CoA, allowing autotrophic growth from CO(2).</text>
</comment>
<keyword evidence="6 8" id="KW-0411">Iron-sulfur</keyword>
<dbReference type="EC" id="2.1.1.245" evidence="8"/>
<evidence type="ECO:0000256" key="2">
    <source>
        <dbReference type="ARBA" id="ARBA00022603"/>
    </source>
</evidence>
<evidence type="ECO:0000256" key="5">
    <source>
        <dbReference type="ARBA" id="ARBA00023004"/>
    </source>
</evidence>
<feature type="binding site" evidence="8 10">
    <location>
        <position position="17"/>
    </location>
    <ligand>
        <name>[4Fe-4S] cluster</name>
        <dbReference type="ChEBI" id="CHEBI:49883"/>
    </ligand>
</feature>
<dbReference type="Proteomes" id="UP000264208">
    <property type="component" value="Chromosome"/>
</dbReference>
<evidence type="ECO:0000256" key="9">
    <source>
        <dbReference type="PIRSR" id="PIRSR000376-1"/>
    </source>
</evidence>
<keyword evidence="7 8" id="KW-0170">Cobalt</keyword>
<comment type="subunit">
    <text evidence="8">Heterodimer of delta and gamma chains. The ACDS complex is made up of alpha, epsilon, beta, gamma and delta chains with a probable stoichiometry of (alpha(2)epsilon(2))(4)-beta(8)-(gamma(1)delta(1))(8).</text>
</comment>
<dbReference type="HAMAP" id="MF_01136">
    <property type="entry name" value="CdhE"/>
    <property type="match status" value="1"/>
</dbReference>
<evidence type="ECO:0000313" key="13">
    <source>
        <dbReference type="Proteomes" id="UP000264208"/>
    </source>
</evidence>
<feature type="binding site" evidence="9">
    <location>
        <position position="353"/>
    </location>
    <ligand>
        <name>5-methoxybenzimidazolylcob(I)amide</name>
        <dbReference type="ChEBI" id="CHEBI:157765"/>
    </ligand>
</feature>
<sequence length="457" mass="50312">MKVTAMDIYKLLPKTNCGKCGEASCMAFAAKLSQKEAELSACPQLKGADFEKLAKVLAPAVREIKIGTGDKAVTIGGDEVLYRYELTYYNPTAVAVDLSDDMDDPAFDQKLVKIKNLEFERTGEILKLNAVALRNKSGDSEKFKKAAEKLKDSQIPVILCSFDSNAMEAALDVIGSKRPLIYAATENNIDEMSELALKHNCPLSLFVPNDLEKMKQLSRKLRESGVKDIVLDPGTYIGEAIADTMDNFIMIRRLAVEEKDDDFRFPILAVPAVCWINPEEDEILTKMKEATTAAALMNRYADVMILHGIDIWEMMPVLTLRQSLYTDPRKPQSVEAKIYEFGEVDENSPVIMTTNFALTYYTVAGDLKSGKVNCYLLVLDTNGKAVDVAVAGGQFNGKAAAELIKETGIEKLVNHKKLIIPGLAASVSGDIEDQSGWEVIVGTRDSSEVPAFLAKIW</sequence>
<keyword evidence="3 8" id="KW-0808">Transferase</keyword>
<feature type="binding site" evidence="8 10">
    <location>
        <position position="42"/>
    </location>
    <ligand>
        <name>[4Fe-4S] cluster</name>
        <dbReference type="ChEBI" id="CHEBI:49883"/>
    </ligand>
</feature>
<comment type="cofactor">
    <cofactor evidence="8">
        <name>[4Fe-4S] cluster</name>
        <dbReference type="ChEBI" id="CHEBI:49883"/>
    </cofactor>
    <text evidence="8">Binds 1 [4Fe-4S] cluster.</text>
</comment>
<dbReference type="AlphaFoldDB" id="A0A2Z5PFY7"/>
<feature type="binding site" evidence="9">
    <location>
        <begin position="383"/>
        <end position="386"/>
    </location>
    <ligand>
        <name>5-methoxybenzimidazolylcob(I)amide</name>
        <dbReference type="ChEBI" id="CHEBI:157765"/>
    </ligand>
</feature>
<comment type="cofactor">
    <cofactor evidence="8">
        <name>corrinoid</name>
        <dbReference type="ChEBI" id="CHEBI:33913"/>
    </cofactor>
</comment>
<dbReference type="InterPro" id="IPR007202">
    <property type="entry name" value="4Fe-4S_dom"/>
</dbReference>
<keyword evidence="4 8" id="KW-0479">Metal-binding</keyword>
<dbReference type="KEGG" id="mmak:MMKA1_11360"/>
<dbReference type="GO" id="GO:0016491">
    <property type="term" value="F:oxidoreductase activity"/>
    <property type="evidence" value="ECO:0007669"/>
    <property type="project" value="UniProtKB-KW"/>
</dbReference>
<dbReference type="InterPro" id="IPR016041">
    <property type="entry name" value="Ac-CoA_synth_d_su_TIM-brl"/>
</dbReference>
<dbReference type="RefSeq" id="WP_119720992.1">
    <property type="nucleotide sequence ID" value="NZ_AP011526.1"/>
</dbReference>
<organism evidence="12 13">
    <name type="scientific">Methanococcus maripaludis KA1</name>
    <dbReference type="NCBI Taxonomy" id="637914"/>
    <lineage>
        <taxon>Archaea</taxon>
        <taxon>Methanobacteriati</taxon>
        <taxon>Methanobacteriota</taxon>
        <taxon>Methanomada group</taxon>
        <taxon>Methanococci</taxon>
        <taxon>Methanococcales</taxon>
        <taxon>Methanococcaceae</taxon>
        <taxon>Methanococcus</taxon>
    </lineage>
</organism>
<dbReference type="InterPro" id="IPR011005">
    <property type="entry name" value="Dihydropteroate_synth-like_sf"/>
</dbReference>
<dbReference type="GO" id="GO:0051539">
    <property type="term" value="F:4 iron, 4 sulfur cluster binding"/>
    <property type="evidence" value="ECO:0007669"/>
    <property type="project" value="UniProtKB-KW"/>
</dbReference>
<dbReference type="PIRSF" id="PIRSF000376">
    <property type="entry name" value="AcCoA_decarb_gamma"/>
    <property type="match status" value="1"/>
</dbReference>
<dbReference type="Pfam" id="PF03599">
    <property type="entry name" value="CdhD"/>
    <property type="match status" value="1"/>
</dbReference>
<comment type="catalytic activity">
    <reaction evidence="8">
        <text>5,6,7,8-tetrahydrosarcinapterin + methyl-Co(III)-[corrinoid Fe-S protein] = 5-methyltetrahydrosarcinapterin + Co(I)-[corrinoid Fe-S protein] + H(+)</text>
        <dbReference type="Rhea" id="RHEA:45196"/>
        <dbReference type="Rhea" id="RHEA-COMP:11110"/>
        <dbReference type="Rhea" id="RHEA-COMP:11111"/>
        <dbReference type="ChEBI" id="CHEBI:15378"/>
        <dbReference type="ChEBI" id="CHEBI:59924"/>
        <dbReference type="ChEBI" id="CHEBI:64267"/>
        <dbReference type="ChEBI" id="CHEBI:85033"/>
        <dbReference type="ChEBI" id="CHEBI:85035"/>
        <dbReference type="EC" id="2.1.1.245"/>
    </reaction>
</comment>
<dbReference type="GO" id="GO:0032259">
    <property type="term" value="P:methylation"/>
    <property type="evidence" value="ECO:0007669"/>
    <property type="project" value="UniProtKB-KW"/>
</dbReference>
<dbReference type="EMBL" id="AP011526">
    <property type="protein sequence ID" value="BAP61253.1"/>
    <property type="molecule type" value="Genomic_DNA"/>
</dbReference>
<evidence type="ECO:0000313" key="12">
    <source>
        <dbReference type="EMBL" id="BAP61253.1"/>
    </source>
</evidence>
<dbReference type="GO" id="GO:0005506">
    <property type="term" value="F:iron ion binding"/>
    <property type="evidence" value="ECO:0007669"/>
    <property type="project" value="UniProtKB-UniRule"/>
</dbReference>
<evidence type="ECO:0000256" key="1">
    <source>
        <dbReference type="ARBA" id="ARBA00022485"/>
    </source>
</evidence>
<keyword evidence="12" id="KW-0560">Oxidoreductase</keyword>
<keyword evidence="5 8" id="KW-0408">Iron</keyword>
<reference evidence="12 13" key="1">
    <citation type="submission" date="2009-06" db="EMBL/GenBank/DDBJ databases">
        <title>Molecular Evidence for Microbiologically Influenced Corrosion from genome of Methanogen.</title>
        <authorList>
            <person name="Ito N."/>
            <person name="Tsurumaru H."/>
            <person name="Shimizu A."/>
            <person name="Harada T."/>
            <person name="Hosoyama A."/>
            <person name="Horikawa H."/>
            <person name="Wakai S."/>
            <person name="Sasaki K."/>
            <person name="Nishijima K."/>
            <person name="Ataku H."/>
            <person name="Yamazaki J."/>
            <person name="Mise M."/>
            <person name="Yamazaki S."/>
            <person name="Tanikawa S."/>
            <person name="Harayama S."/>
            <person name="Fujita N."/>
        </authorList>
    </citation>
    <scope>NUCLEOTIDE SEQUENCE [LARGE SCALE GENOMIC DNA]</scope>
    <source>
        <strain evidence="13">KA1 ( NBRC 102054)</strain>
    </source>
</reference>
<feature type="binding site" evidence="9">
    <location>
        <position position="359"/>
    </location>
    <ligand>
        <name>5-methoxybenzimidazolylcob(I)amide</name>
        <dbReference type="ChEBI" id="CHEBI:157765"/>
    </ligand>
</feature>
<proteinExistence type="inferred from homology"/>
<dbReference type="InterPro" id="IPR016218">
    <property type="entry name" value="AcylCoA_decarb/synth_gsu"/>
</dbReference>
<keyword evidence="1 8" id="KW-0004">4Fe-4S</keyword>
<evidence type="ECO:0000256" key="6">
    <source>
        <dbReference type="ARBA" id="ARBA00023014"/>
    </source>
</evidence>
<keyword evidence="2 8" id="KW-0489">Methyltransferase</keyword>
<dbReference type="PANTHER" id="PTHR36214">
    <property type="match status" value="1"/>
</dbReference>
<dbReference type="InterPro" id="IPR051069">
    <property type="entry name" value="ACDS_complex_subunit"/>
</dbReference>
<feature type="binding site" evidence="8 10">
    <location>
        <position position="20"/>
    </location>
    <ligand>
        <name>[4Fe-4S] cluster</name>
        <dbReference type="ChEBI" id="CHEBI:49883"/>
    </ligand>
</feature>
<evidence type="ECO:0000256" key="8">
    <source>
        <dbReference type="HAMAP-Rule" id="MF_01136"/>
    </source>
</evidence>
<dbReference type="NCBIfam" id="NF003195">
    <property type="entry name" value="PRK04165.1"/>
    <property type="match status" value="1"/>
</dbReference>
<dbReference type="PANTHER" id="PTHR36214:SF3">
    <property type="entry name" value="ACETYL-COA DECARBONYLASE_SYNTHASE COMPLEX SUBUNIT GAMMA"/>
    <property type="match status" value="1"/>
</dbReference>
<evidence type="ECO:0000256" key="7">
    <source>
        <dbReference type="ARBA" id="ARBA00023285"/>
    </source>
</evidence>
<evidence type="ECO:0000256" key="4">
    <source>
        <dbReference type="ARBA" id="ARBA00022723"/>
    </source>
</evidence>
<feature type="binding site" evidence="9">
    <location>
        <position position="446"/>
    </location>
    <ligand>
        <name>5-methoxybenzimidazolylcob(I)amide</name>
        <dbReference type="ChEBI" id="CHEBI:157765"/>
    </ligand>
</feature>
<protein>
    <recommendedName>
        <fullName evidence="8">Acetyl-CoA decarbonylase/synthase complex subunit gamma</fullName>
        <shortName evidence="8">ACDS complex subunit gamma</shortName>
        <ecNumber evidence="8">2.1.1.245</ecNumber>
    </recommendedName>
    <alternativeName>
        <fullName evidence="8">5-methyltetrahydrosarcinapterin:corrinoid/iron-sulfur protein Co-methyltransferase</fullName>
    </alternativeName>
    <alternativeName>
        <fullName evidence="8">ACDS complex methyltransferase</fullName>
    </alternativeName>
    <alternativeName>
        <fullName evidence="8">Corrinoid/iron-sulfur component large subunit</fullName>
    </alternativeName>
</protein>
<evidence type="ECO:0000259" key="11">
    <source>
        <dbReference type="PROSITE" id="PS51656"/>
    </source>
</evidence>
<gene>
    <name evidence="8 12" type="primary">cdhE</name>
    <name evidence="12" type="ORF">MMKA1_11360</name>
</gene>
<evidence type="ECO:0000256" key="3">
    <source>
        <dbReference type="ARBA" id="ARBA00022679"/>
    </source>
</evidence>
<name>A0A2Z5PFY7_METMI</name>
<dbReference type="SUPFAM" id="SSF51717">
    <property type="entry name" value="Dihydropteroate synthetase-like"/>
    <property type="match status" value="1"/>
</dbReference>
<dbReference type="GeneID" id="37875556"/>
<dbReference type="Gene3D" id="3.40.50.11600">
    <property type="match status" value="1"/>
</dbReference>
<accession>A0A2Z5PFY7</accession>
<dbReference type="InterPro" id="IPR023427">
    <property type="entry name" value="AcylCoA_decarb/synth_gsu_arc"/>
</dbReference>
<dbReference type="GO" id="GO:0046356">
    <property type="term" value="P:acetyl-CoA catabolic process"/>
    <property type="evidence" value="ECO:0007669"/>
    <property type="project" value="InterPro"/>
</dbReference>